<sequence length="256" mass="29978">MMFDNHALLRRPYRKPPPGSVEANRATVTDWEPLEPSARWRRIQGSARVSEAERKSWVRIIQSSREGLSSETSPTSLGYQAHDDIDKKAQKYIVGTGRQKRRCIECQRQSGLLARDQLRPSGFPPVHPREFTAVKWPELHAFAEPDLFNFKGLYYPEKPEDPLLCHDCRFESCQGRSLLTQKFSTKVLDRLQDIRRRLESMIRTGWNIQYPVMRIWVEDYPLADAMYHWVCNQIAWIENNPNAALNSVLNDKRYEF</sequence>
<protein>
    <submittedName>
        <fullName evidence="2">Uncharacterized protein</fullName>
    </submittedName>
</protein>
<dbReference type="Proteomes" id="UP000001056">
    <property type="component" value="Unassembled WGS sequence"/>
</dbReference>
<proteinExistence type="predicted"/>
<feature type="region of interest" description="Disordered" evidence="1">
    <location>
        <begin position="1"/>
        <end position="22"/>
    </location>
</feature>
<name>Q2GR38_CHAGB</name>
<evidence type="ECO:0000256" key="1">
    <source>
        <dbReference type="SAM" id="MobiDB-lite"/>
    </source>
</evidence>
<dbReference type="AlphaFoldDB" id="Q2GR38"/>
<reference evidence="3" key="1">
    <citation type="journal article" date="2015" name="Genome Announc.">
        <title>Draft genome sequence of the cellulolytic fungus Chaetomium globosum.</title>
        <authorList>
            <person name="Cuomo C.A."/>
            <person name="Untereiner W.A."/>
            <person name="Ma L.-J."/>
            <person name="Grabherr M."/>
            <person name="Birren B.W."/>
        </authorList>
    </citation>
    <scope>NUCLEOTIDE SEQUENCE [LARGE SCALE GENOMIC DNA]</scope>
    <source>
        <strain evidence="3">ATCC 6205 / CBS 148.51 / DSM 1962 / NBRC 6347 / NRRL 1970</strain>
    </source>
</reference>
<gene>
    <name evidence="2" type="ORF">CHGG_09566</name>
</gene>
<dbReference type="InParanoid" id="Q2GR38"/>
<keyword evidence="3" id="KW-1185">Reference proteome</keyword>
<dbReference type="EMBL" id="CH408034">
    <property type="protein sequence ID" value="EAQ85552.1"/>
    <property type="molecule type" value="Genomic_DNA"/>
</dbReference>
<dbReference type="RefSeq" id="XP_001227493.1">
    <property type="nucleotide sequence ID" value="XM_001227492.1"/>
</dbReference>
<dbReference type="OrthoDB" id="3481585at2759"/>
<evidence type="ECO:0000313" key="2">
    <source>
        <dbReference type="EMBL" id="EAQ85552.1"/>
    </source>
</evidence>
<dbReference type="VEuPathDB" id="FungiDB:CHGG_09566"/>
<dbReference type="eggNOG" id="ENOG502SP9Q">
    <property type="taxonomic scope" value="Eukaryota"/>
</dbReference>
<dbReference type="GeneID" id="4395088"/>
<dbReference type="HOGENOM" id="CLU_1085865_0_0_1"/>
<evidence type="ECO:0000313" key="3">
    <source>
        <dbReference type="Proteomes" id="UP000001056"/>
    </source>
</evidence>
<accession>Q2GR38</accession>
<organism evidence="2 3">
    <name type="scientific">Chaetomium globosum (strain ATCC 6205 / CBS 148.51 / DSM 1962 / NBRC 6347 / NRRL 1970)</name>
    <name type="common">Soil fungus</name>
    <dbReference type="NCBI Taxonomy" id="306901"/>
    <lineage>
        <taxon>Eukaryota</taxon>
        <taxon>Fungi</taxon>
        <taxon>Dikarya</taxon>
        <taxon>Ascomycota</taxon>
        <taxon>Pezizomycotina</taxon>
        <taxon>Sordariomycetes</taxon>
        <taxon>Sordariomycetidae</taxon>
        <taxon>Sordariales</taxon>
        <taxon>Chaetomiaceae</taxon>
        <taxon>Chaetomium</taxon>
    </lineage>
</organism>